<feature type="transmembrane region" description="Helical" evidence="6">
    <location>
        <begin position="215"/>
        <end position="235"/>
    </location>
</feature>
<accession>A0ABS9L8R5</accession>
<comment type="similarity">
    <text evidence="2">Belongs to the purine-cytosine permease (2.A.39) family.</text>
</comment>
<dbReference type="PANTHER" id="PTHR30618:SF0">
    <property type="entry name" value="PURINE-URACIL PERMEASE NCS1"/>
    <property type="match status" value="1"/>
</dbReference>
<evidence type="ECO:0000313" key="8">
    <source>
        <dbReference type="Proteomes" id="UP001165368"/>
    </source>
</evidence>
<proteinExistence type="inferred from homology"/>
<feature type="transmembrane region" description="Helical" evidence="6">
    <location>
        <begin position="247"/>
        <end position="270"/>
    </location>
</feature>
<keyword evidence="3 6" id="KW-0812">Transmembrane</keyword>
<reference evidence="7" key="1">
    <citation type="submission" date="2022-01" db="EMBL/GenBank/DDBJ databases">
        <authorList>
            <person name="Jo J.-H."/>
            <person name="Im W.-T."/>
        </authorList>
    </citation>
    <scope>NUCLEOTIDE SEQUENCE</scope>
    <source>
        <strain evidence="7">I2-34</strain>
    </source>
</reference>
<dbReference type="Pfam" id="PF02133">
    <property type="entry name" value="Transp_cyt_pur"/>
    <property type="match status" value="1"/>
</dbReference>
<keyword evidence="8" id="KW-1185">Reference proteome</keyword>
<dbReference type="InterPro" id="IPR045225">
    <property type="entry name" value="Uracil/uridine/allantoin_perm"/>
</dbReference>
<feature type="transmembrane region" description="Helical" evidence="6">
    <location>
        <begin position="143"/>
        <end position="161"/>
    </location>
</feature>
<name>A0ABS9L8R5_9MICC</name>
<gene>
    <name evidence="7" type="ORF">LVY72_14305</name>
</gene>
<feature type="transmembrane region" description="Helical" evidence="6">
    <location>
        <begin position="290"/>
        <end position="318"/>
    </location>
</feature>
<evidence type="ECO:0000256" key="2">
    <source>
        <dbReference type="ARBA" id="ARBA00008974"/>
    </source>
</evidence>
<sequence>MSESNTSSVIAEDSLPMLPGQRSWGPLALFGNSASAAVATWCFITGGYVGYWLPAGKGAIAITAGTLLGLFIMVLAAVPASTRYGIEAVRSTRPQLGVRGSNVALVLVMLIMAGWNAVLTIFLGRAAASALVTMGFLGEGARGAAETGFGILGCAVVYVLLRRGPDTLRNVGPAIAISVIALSAAIMVILVANVGLDAIFAARPLEPYPSGGLNYALVVELGIAGAIAWWPYVGGLTRFSTSTRKSIVPVVLGLGVTMSLVIIIGLFASLAVPESGGDPTAFLIKIGGPVFGVVALGFIILANVGTTMIGVYVCALALKQVPAVDRRVSWKGSTALSILPVLVILVFFATPFMDNYGTFLAFAGVTLGPVCGIQIADYYFIRRQRLDVRGLFSDKPGGAYWYFGGFNPAGFIGVVVGVAAYLAFLDPVHFIAQAGFEFLTASIPATAAAGIAYWIAMRAIPGLRRHQNEQALRQPA</sequence>
<feature type="transmembrane region" description="Helical" evidence="6">
    <location>
        <begin position="359"/>
        <end position="380"/>
    </location>
</feature>
<feature type="transmembrane region" description="Helical" evidence="6">
    <location>
        <begin position="430"/>
        <end position="456"/>
    </location>
</feature>
<evidence type="ECO:0000256" key="5">
    <source>
        <dbReference type="ARBA" id="ARBA00023136"/>
    </source>
</evidence>
<feature type="transmembrane region" description="Helical" evidence="6">
    <location>
        <begin position="173"/>
        <end position="195"/>
    </location>
</feature>
<dbReference type="Proteomes" id="UP001165368">
    <property type="component" value="Unassembled WGS sequence"/>
</dbReference>
<dbReference type="PANTHER" id="PTHR30618">
    <property type="entry name" value="NCS1 FAMILY PURINE/PYRIMIDINE TRANSPORTER"/>
    <property type="match status" value="1"/>
</dbReference>
<evidence type="ECO:0000256" key="3">
    <source>
        <dbReference type="ARBA" id="ARBA00022692"/>
    </source>
</evidence>
<keyword evidence="4 6" id="KW-1133">Transmembrane helix</keyword>
<dbReference type="InterPro" id="IPR001248">
    <property type="entry name" value="Pur-cyt_permease"/>
</dbReference>
<feature type="transmembrane region" description="Helical" evidence="6">
    <location>
        <begin position="103"/>
        <end position="123"/>
    </location>
</feature>
<feature type="transmembrane region" description="Helical" evidence="6">
    <location>
        <begin position="330"/>
        <end position="353"/>
    </location>
</feature>
<dbReference type="EMBL" id="JAKLTQ010000010">
    <property type="protein sequence ID" value="MCG2623072.1"/>
    <property type="molecule type" value="Genomic_DNA"/>
</dbReference>
<feature type="transmembrane region" description="Helical" evidence="6">
    <location>
        <begin position="27"/>
        <end position="53"/>
    </location>
</feature>
<comment type="caution">
    <text evidence="7">The sequence shown here is derived from an EMBL/GenBank/DDBJ whole genome shotgun (WGS) entry which is preliminary data.</text>
</comment>
<keyword evidence="5 6" id="KW-0472">Membrane</keyword>
<protein>
    <submittedName>
        <fullName evidence="7">Cytosine permease</fullName>
    </submittedName>
</protein>
<evidence type="ECO:0000256" key="6">
    <source>
        <dbReference type="SAM" id="Phobius"/>
    </source>
</evidence>
<evidence type="ECO:0000313" key="7">
    <source>
        <dbReference type="EMBL" id="MCG2623072.1"/>
    </source>
</evidence>
<dbReference type="RefSeq" id="WP_237822014.1">
    <property type="nucleotide sequence ID" value="NZ_JAKLTQ010000010.1"/>
</dbReference>
<evidence type="ECO:0000256" key="1">
    <source>
        <dbReference type="ARBA" id="ARBA00004141"/>
    </source>
</evidence>
<feature type="transmembrane region" description="Helical" evidence="6">
    <location>
        <begin position="400"/>
        <end position="424"/>
    </location>
</feature>
<feature type="transmembrane region" description="Helical" evidence="6">
    <location>
        <begin position="59"/>
        <end position="82"/>
    </location>
</feature>
<dbReference type="Gene3D" id="1.10.4160.10">
    <property type="entry name" value="Hydantoin permease"/>
    <property type="match status" value="1"/>
</dbReference>
<comment type="subcellular location">
    <subcellularLocation>
        <location evidence="1">Membrane</location>
        <topology evidence="1">Multi-pass membrane protein</topology>
    </subcellularLocation>
</comment>
<organism evidence="7 8">
    <name type="scientific">Arthrobacter hankyongi</name>
    <dbReference type="NCBI Taxonomy" id="2904801"/>
    <lineage>
        <taxon>Bacteria</taxon>
        <taxon>Bacillati</taxon>
        <taxon>Actinomycetota</taxon>
        <taxon>Actinomycetes</taxon>
        <taxon>Micrococcales</taxon>
        <taxon>Micrococcaceae</taxon>
        <taxon>Arthrobacter</taxon>
    </lineage>
</organism>
<evidence type="ECO:0000256" key="4">
    <source>
        <dbReference type="ARBA" id="ARBA00022989"/>
    </source>
</evidence>